<dbReference type="PANTHER" id="PTHR47371:SF3">
    <property type="entry name" value="PHOSPHOGLYCEROL TRANSFERASE I"/>
    <property type="match status" value="1"/>
</dbReference>
<proteinExistence type="predicted"/>
<evidence type="ECO:0000256" key="8">
    <source>
        <dbReference type="SAM" id="Phobius"/>
    </source>
</evidence>
<protein>
    <recommendedName>
        <fullName evidence="9">Sulfatase N-terminal domain-containing protein</fullName>
    </recommendedName>
</protein>
<reference evidence="10 11" key="1">
    <citation type="journal article" date="2016" name="Appl. Environ. Microbiol.">
        <title>Function and Phylogeny of Bacterial Butyryl Coenzyme A:Acetate Transferases and Their Diversity in the Proximal Colon of Swine.</title>
        <authorList>
            <person name="Trachsel J."/>
            <person name="Bayles D.O."/>
            <person name="Looft T."/>
            <person name="Levine U.Y."/>
            <person name="Allen H.K."/>
        </authorList>
    </citation>
    <scope>NUCLEOTIDE SEQUENCE [LARGE SCALE GENOMIC DNA]</scope>
    <source>
        <strain evidence="10 11">68-3-10</strain>
    </source>
</reference>
<evidence type="ECO:0000313" key="11">
    <source>
        <dbReference type="Proteomes" id="UP000187404"/>
    </source>
</evidence>
<name>A0A1Q9JIM7_9FIRM</name>
<dbReference type="InterPro" id="IPR017850">
    <property type="entry name" value="Alkaline_phosphatase_core_sf"/>
</dbReference>
<dbReference type="InterPro" id="IPR050448">
    <property type="entry name" value="OpgB/LTA_synthase_biosynth"/>
</dbReference>
<dbReference type="RefSeq" id="WP_075713217.1">
    <property type="nucleotide sequence ID" value="NZ_MJIE01000001.1"/>
</dbReference>
<accession>A0A1Q9JIM7</accession>
<dbReference type="Proteomes" id="UP000187404">
    <property type="component" value="Unassembled WGS sequence"/>
</dbReference>
<dbReference type="Pfam" id="PF00884">
    <property type="entry name" value="Sulfatase"/>
    <property type="match status" value="1"/>
</dbReference>
<evidence type="ECO:0000256" key="3">
    <source>
        <dbReference type="ARBA" id="ARBA00022475"/>
    </source>
</evidence>
<evidence type="ECO:0000256" key="1">
    <source>
        <dbReference type="ARBA" id="ARBA00004651"/>
    </source>
</evidence>
<keyword evidence="5 8" id="KW-1133">Transmembrane helix</keyword>
<keyword evidence="3" id="KW-1003">Cell membrane</keyword>
<sequence length="1000" mass="111099">MKAILKEIRVKKVISIVLLILCCLFLIYEIDSMRYPLTYLYNVRYAEGTSYNLAKKVLPLSVLENKTDPTKRDYSKLDKISGNNDDLISYYLRRPHTDYVRLKGSQTIRQTFVAKDDKIKRLQLFFHNPGSTSTAGRLTVSVLDSDGNKICSSSLSAGLTLNDTLTAFDFTQDSTAVNANRVAGSKVSAKTSDGYSLKKGERYTIQIKGDGVRASSGSVFGIYLAKGTYSGAELTVDGKSFGKTQLLCGVNYLHLSKTLLYFFFGCMLIALLLILLPLNHISEVLRRRVKNEKWRERIDVNRAVSRLMFVITPFFCYWLVQKSDGKGLRTIFRLKNIFFDFDGLMTITILIMIMAIFYLIFNRTQIASLLTTFLTFAFCMANYFLILFRNDPLIATDFSSIGTAMDVAANYTISFSKRSLWLIVMTLVFLALVLSLKSVRGLRLRYRAVLLVACGLWGGWFYGVVLNTNFLNQHGVFVSGFNAKGGYHRHGSVVGFVYTVKNSRIEKPSGYSVNKVKSIASKYTSDTTDGSATVSKKTPNIIVIMDEAFADFSLVGNVQTSGDYLPFYHSLKKNTVKGVLYPSIFGGRTADTEFECLTGNSMQFYPLNAVPYNTNIRSKMPSLAYALEAQGYRGNIAFHPGVRTSYNRNRVYPLLGFEKYISQENLKDPEKIRAYISDEEDFRQIRRSYEAYKGKGSSAPFFMFNVTIQNHSDFKLTSGYVEKEVTVTDGSLADEQTEQYINLAKKTDEALKNLITYFRNTDEPTMIVLFGDHEPHVGATFYDTLKERMTGASDVEKQLCKYKVPFMIWTNYDNDYASKITTYAASASDGTAHGRSAASSGSTSAGKSTNGKSAGAGKTAASGGTTSAGKSTSAKSTGAEKSANASGAATATAAKSAANNAAGDTDGLQISANYIGPYILKLIDGKMTGYDKYLLSLQKKVPVTSAVAYMGDNGKFYSATAGSKYRKYLNQYHILQYNNTVDTKNRVNDFFYLKNKSNKK</sequence>
<dbReference type="PANTHER" id="PTHR47371">
    <property type="entry name" value="LIPOTEICHOIC ACID SYNTHASE"/>
    <property type="match status" value="1"/>
</dbReference>
<feature type="transmembrane region" description="Helical" evidence="8">
    <location>
        <begin position="448"/>
        <end position="466"/>
    </location>
</feature>
<comment type="pathway">
    <text evidence="2">Cell wall biogenesis; lipoteichoic acid biosynthesis.</text>
</comment>
<feature type="transmembrane region" description="Helical" evidence="8">
    <location>
        <begin position="303"/>
        <end position="321"/>
    </location>
</feature>
<evidence type="ECO:0000256" key="6">
    <source>
        <dbReference type="ARBA" id="ARBA00023136"/>
    </source>
</evidence>
<dbReference type="STRING" id="1261640.BHK98_08045"/>
<keyword evidence="6 8" id="KW-0472">Membrane</keyword>
<feature type="transmembrane region" description="Helical" evidence="8">
    <location>
        <begin position="419"/>
        <end position="436"/>
    </location>
</feature>
<dbReference type="SUPFAM" id="SSF53649">
    <property type="entry name" value="Alkaline phosphatase-like"/>
    <property type="match status" value="1"/>
</dbReference>
<keyword evidence="11" id="KW-1185">Reference proteome</keyword>
<dbReference type="OrthoDB" id="243547at2"/>
<feature type="transmembrane region" description="Helical" evidence="8">
    <location>
        <begin position="341"/>
        <end position="361"/>
    </location>
</feature>
<evidence type="ECO:0000256" key="2">
    <source>
        <dbReference type="ARBA" id="ARBA00004936"/>
    </source>
</evidence>
<feature type="transmembrane region" description="Helical" evidence="8">
    <location>
        <begin position="12"/>
        <end position="30"/>
    </location>
</feature>
<comment type="subcellular location">
    <subcellularLocation>
        <location evidence="1">Cell membrane</location>
        <topology evidence="1">Multi-pass membrane protein</topology>
    </subcellularLocation>
</comment>
<dbReference type="AlphaFoldDB" id="A0A1Q9JIM7"/>
<dbReference type="CDD" id="cd16015">
    <property type="entry name" value="LTA_synthase"/>
    <property type="match status" value="1"/>
</dbReference>
<evidence type="ECO:0000256" key="7">
    <source>
        <dbReference type="SAM" id="MobiDB-lite"/>
    </source>
</evidence>
<dbReference type="Gene3D" id="3.40.720.10">
    <property type="entry name" value="Alkaline Phosphatase, subunit A"/>
    <property type="match status" value="1"/>
</dbReference>
<dbReference type="InterPro" id="IPR000917">
    <property type="entry name" value="Sulfatase_N"/>
</dbReference>
<dbReference type="EMBL" id="MJIE01000001">
    <property type="protein sequence ID" value="OLR56015.1"/>
    <property type="molecule type" value="Genomic_DNA"/>
</dbReference>
<dbReference type="GO" id="GO:0005886">
    <property type="term" value="C:plasma membrane"/>
    <property type="evidence" value="ECO:0007669"/>
    <property type="project" value="UniProtKB-SubCell"/>
</dbReference>
<feature type="domain" description="Sulfatase N-terminal" evidence="9">
    <location>
        <begin position="539"/>
        <end position="814"/>
    </location>
</feature>
<evidence type="ECO:0000256" key="5">
    <source>
        <dbReference type="ARBA" id="ARBA00022989"/>
    </source>
</evidence>
<evidence type="ECO:0000256" key="4">
    <source>
        <dbReference type="ARBA" id="ARBA00022692"/>
    </source>
</evidence>
<gene>
    <name evidence="10" type="ORF">BHK98_08045</name>
</gene>
<organism evidence="10 11">
    <name type="scientific">Hornefia porci</name>
    <dbReference type="NCBI Taxonomy" id="2652292"/>
    <lineage>
        <taxon>Bacteria</taxon>
        <taxon>Bacillati</taxon>
        <taxon>Bacillota</taxon>
        <taxon>Clostridia</taxon>
        <taxon>Peptostreptococcales</taxon>
        <taxon>Anaerovoracaceae</taxon>
        <taxon>Hornefia</taxon>
    </lineage>
</organism>
<feature type="region of interest" description="Disordered" evidence="7">
    <location>
        <begin position="830"/>
        <end position="879"/>
    </location>
</feature>
<evidence type="ECO:0000313" key="10">
    <source>
        <dbReference type="EMBL" id="OLR56015.1"/>
    </source>
</evidence>
<comment type="caution">
    <text evidence="10">The sequence shown here is derived from an EMBL/GenBank/DDBJ whole genome shotgun (WGS) entry which is preliminary data.</text>
</comment>
<feature type="transmembrane region" description="Helical" evidence="8">
    <location>
        <begin position="259"/>
        <end position="282"/>
    </location>
</feature>
<evidence type="ECO:0000259" key="9">
    <source>
        <dbReference type="Pfam" id="PF00884"/>
    </source>
</evidence>
<feature type="transmembrane region" description="Helical" evidence="8">
    <location>
        <begin position="368"/>
        <end position="388"/>
    </location>
</feature>
<keyword evidence="4 8" id="KW-0812">Transmembrane</keyword>